<evidence type="ECO:0000313" key="3">
    <source>
        <dbReference type="Proteomes" id="UP000053411"/>
    </source>
</evidence>
<dbReference type="AlphaFoldDB" id="A0A0D2KRQ5"/>
<feature type="compositionally biased region" description="Basic and acidic residues" evidence="1">
    <location>
        <begin position="284"/>
        <end position="298"/>
    </location>
</feature>
<organism evidence="2 3">
    <name type="scientific">Fonsecaea multimorphosa CBS 102226</name>
    <dbReference type="NCBI Taxonomy" id="1442371"/>
    <lineage>
        <taxon>Eukaryota</taxon>
        <taxon>Fungi</taxon>
        <taxon>Dikarya</taxon>
        <taxon>Ascomycota</taxon>
        <taxon>Pezizomycotina</taxon>
        <taxon>Eurotiomycetes</taxon>
        <taxon>Chaetothyriomycetidae</taxon>
        <taxon>Chaetothyriales</taxon>
        <taxon>Herpotrichiellaceae</taxon>
        <taxon>Fonsecaea</taxon>
    </lineage>
</organism>
<reference evidence="2 3" key="1">
    <citation type="submission" date="2015-01" db="EMBL/GenBank/DDBJ databases">
        <title>The Genome Sequence of Fonsecaea multimorphosa CBS 102226.</title>
        <authorList>
            <consortium name="The Broad Institute Genomics Platform"/>
            <person name="Cuomo C."/>
            <person name="de Hoog S."/>
            <person name="Gorbushina A."/>
            <person name="Stielow B."/>
            <person name="Teixiera M."/>
            <person name="Abouelleil A."/>
            <person name="Chapman S.B."/>
            <person name="Priest M."/>
            <person name="Young S.K."/>
            <person name="Wortman J."/>
            <person name="Nusbaum C."/>
            <person name="Birren B."/>
        </authorList>
    </citation>
    <scope>NUCLEOTIDE SEQUENCE [LARGE SCALE GENOMIC DNA]</scope>
    <source>
        <strain evidence="2 3">CBS 102226</strain>
    </source>
</reference>
<feature type="compositionally biased region" description="Low complexity" evidence="1">
    <location>
        <begin position="508"/>
        <end position="543"/>
    </location>
</feature>
<feature type="compositionally biased region" description="Basic and acidic residues" evidence="1">
    <location>
        <begin position="443"/>
        <end position="452"/>
    </location>
</feature>
<feature type="region of interest" description="Disordered" evidence="1">
    <location>
        <begin position="341"/>
        <end position="577"/>
    </location>
</feature>
<sequence length="577" mass="61466">MDSSSLTTPGNTPCTAPSAPGESIPAWLYRRALFLLDRDWNASSTGSHRRIRDVLATQTGIRVPDALMEAIVVHFATLGRRIILQIRAFSEAEMAPAPGDLVCQIQPVQPVRAQTTTNAANTTGRLQGKTIRELGNALLNNIPNTLPAQVSAASAKAKSAAKASDPATSQNTSVVGEKRKRSQESREQAEVDRPAKRVERENEVAQSETEDNAGGAEVGEPTAPADDTPRYSPRTLEAAETLLSISNEVQGPHSEEQGEPRHSPRTLEAAETLLCLRNQVLGPHSEEQGEDANAHVEPTDVPSGPEGEEASAEDKERLIKRRLQLMLNAALLAEGIGPIETDTTGERARQDVNYIADPADSTLYRTASGGERRVIRHQPPSLPSSPTRADKHPNESQPELDPGMHYWTSADGLKNDMKKFTPDPHQPPPPKRKWDDVIAAAEKAQEDAERGPKAPNGKATGKQSPGKDTKGKDKADESASDEPTGPHAKRAKRTPGVSRRHFTATPMRQTRAAAGRQRAAAAAATATAAAATATAAAAAAAAASGTDNSGEDEAPPKRLRLRLIVRTPPPNAGDGSN</sequence>
<accession>A0A0D2KRQ5</accession>
<feature type="region of interest" description="Disordered" evidence="1">
    <location>
        <begin position="157"/>
        <end position="232"/>
    </location>
</feature>
<protein>
    <submittedName>
        <fullName evidence="2">Uncharacterized protein</fullName>
    </submittedName>
</protein>
<feature type="compositionally biased region" description="Basic and acidic residues" evidence="1">
    <location>
        <begin position="465"/>
        <end position="477"/>
    </location>
</feature>
<keyword evidence="3" id="KW-1185">Reference proteome</keyword>
<dbReference type="VEuPathDB" id="FungiDB:Z520_04949"/>
<dbReference type="GeneID" id="27710695"/>
<feature type="region of interest" description="Disordered" evidence="1">
    <location>
        <begin position="283"/>
        <end position="316"/>
    </location>
</feature>
<feature type="compositionally biased region" description="Basic and acidic residues" evidence="1">
    <location>
        <begin position="413"/>
        <end position="422"/>
    </location>
</feature>
<feature type="compositionally biased region" description="Basic and acidic residues" evidence="1">
    <location>
        <begin position="182"/>
        <end position="203"/>
    </location>
</feature>
<evidence type="ECO:0000256" key="1">
    <source>
        <dbReference type="SAM" id="MobiDB-lite"/>
    </source>
</evidence>
<dbReference type="EMBL" id="KN848069">
    <property type="protein sequence ID" value="KIX99373.1"/>
    <property type="molecule type" value="Genomic_DNA"/>
</dbReference>
<feature type="compositionally biased region" description="Basic residues" evidence="1">
    <location>
        <begin position="487"/>
        <end position="502"/>
    </location>
</feature>
<dbReference type="RefSeq" id="XP_016633496.1">
    <property type="nucleotide sequence ID" value="XM_016775453.1"/>
</dbReference>
<name>A0A0D2KRQ5_9EURO</name>
<proteinExistence type="predicted"/>
<dbReference type="Proteomes" id="UP000053411">
    <property type="component" value="Unassembled WGS sequence"/>
</dbReference>
<dbReference type="OrthoDB" id="10433996at2759"/>
<evidence type="ECO:0000313" key="2">
    <source>
        <dbReference type="EMBL" id="KIX99373.1"/>
    </source>
</evidence>
<gene>
    <name evidence="2" type="ORF">Z520_04949</name>
</gene>